<evidence type="ECO:0000313" key="2">
    <source>
        <dbReference type="Proteomes" id="UP000653411"/>
    </source>
</evidence>
<dbReference type="RefSeq" id="WP_189268628.1">
    <property type="nucleotide sequence ID" value="NZ_BMML01000033.1"/>
</dbReference>
<proteinExistence type="predicted"/>
<evidence type="ECO:0000313" key="1">
    <source>
        <dbReference type="EMBL" id="GGN40893.1"/>
    </source>
</evidence>
<comment type="caution">
    <text evidence="1">The sequence shown here is derived from an EMBL/GenBank/DDBJ whole genome shotgun (WGS) entry which is preliminary data.</text>
</comment>
<accession>A0A917XNK8</accession>
<dbReference type="AlphaFoldDB" id="A0A917XNK8"/>
<reference evidence="1" key="1">
    <citation type="journal article" date="2014" name="Int. J. Syst. Evol. Microbiol.">
        <title>Complete genome sequence of Corynebacterium casei LMG S-19264T (=DSM 44701T), isolated from a smear-ripened cheese.</title>
        <authorList>
            <consortium name="US DOE Joint Genome Institute (JGI-PGF)"/>
            <person name="Walter F."/>
            <person name="Albersmeier A."/>
            <person name="Kalinowski J."/>
            <person name="Ruckert C."/>
        </authorList>
    </citation>
    <scope>NUCLEOTIDE SEQUENCE</scope>
    <source>
        <strain evidence="1">CGMCC 4.7110</strain>
    </source>
</reference>
<dbReference type="EMBL" id="BMML01000033">
    <property type="protein sequence ID" value="GGN40893.1"/>
    <property type="molecule type" value="Genomic_DNA"/>
</dbReference>
<keyword evidence="2" id="KW-1185">Reference proteome</keyword>
<gene>
    <name evidence="1" type="ORF">GCM10011578_088590</name>
</gene>
<organism evidence="1 2">
    <name type="scientific">Streptomyces fuscichromogenes</name>
    <dbReference type="NCBI Taxonomy" id="1324013"/>
    <lineage>
        <taxon>Bacteria</taxon>
        <taxon>Bacillati</taxon>
        <taxon>Actinomycetota</taxon>
        <taxon>Actinomycetes</taxon>
        <taxon>Kitasatosporales</taxon>
        <taxon>Streptomycetaceae</taxon>
        <taxon>Streptomyces</taxon>
    </lineage>
</organism>
<sequence length="46" mass="4941">MARRERRPRQHLPAAAGIRIGADGATVALVVDVLCRESNVTEPDGD</sequence>
<protein>
    <submittedName>
        <fullName evidence="1">Uncharacterized protein</fullName>
    </submittedName>
</protein>
<name>A0A917XNK8_9ACTN</name>
<reference evidence="1" key="2">
    <citation type="submission" date="2020-09" db="EMBL/GenBank/DDBJ databases">
        <authorList>
            <person name="Sun Q."/>
            <person name="Zhou Y."/>
        </authorList>
    </citation>
    <scope>NUCLEOTIDE SEQUENCE</scope>
    <source>
        <strain evidence="1">CGMCC 4.7110</strain>
    </source>
</reference>
<dbReference type="Proteomes" id="UP000653411">
    <property type="component" value="Unassembled WGS sequence"/>
</dbReference>